<feature type="domain" description="Prokaryotic-type class I peptide chain release factors" evidence="10">
    <location>
        <begin position="227"/>
        <end position="243"/>
    </location>
</feature>
<dbReference type="PANTHER" id="PTHR43804">
    <property type="entry name" value="LD18447P"/>
    <property type="match status" value="1"/>
</dbReference>
<dbReference type="InterPro" id="IPR005139">
    <property type="entry name" value="PCRF"/>
</dbReference>
<dbReference type="EMBL" id="WMZR01000008">
    <property type="protein sequence ID" value="MTS51447.1"/>
    <property type="molecule type" value="Genomic_DNA"/>
</dbReference>
<dbReference type="Proteomes" id="UP000449193">
    <property type="component" value="Unassembled WGS sequence"/>
</dbReference>
<protein>
    <recommendedName>
        <fullName evidence="7 8">Peptide chain release factor 1</fullName>
        <shortName evidence="8">RF-1</shortName>
    </recommendedName>
</protein>
<feature type="modified residue" description="N5-methylglutamine" evidence="8">
    <location>
        <position position="234"/>
    </location>
</feature>
<evidence type="ECO:0000256" key="9">
    <source>
        <dbReference type="SAM" id="MobiDB-lite"/>
    </source>
</evidence>
<comment type="caution">
    <text evidence="11">The sequence shown here is derived from an EMBL/GenBank/DDBJ whole genome shotgun (WGS) entry which is preliminary data.</text>
</comment>
<comment type="function">
    <text evidence="1 8">Peptide chain release factor 1 directs the termination of translation in response to the peptide chain termination codons UAG and UAA.</text>
</comment>
<dbReference type="InterPro" id="IPR050057">
    <property type="entry name" value="Prokaryotic/Mito_RF"/>
</dbReference>
<dbReference type="InterPro" id="IPR045853">
    <property type="entry name" value="Pep_chain_release_fac_I_sf"/>
</dbReference>
<evidence type="ECO:0000313" key="11">
    <source>
        <dbReference type="EMBL" id="KJF38882.1"/>
    </source>
</evidence>
<comment type="similarity">
    <text evidence="3 8">Belongs to the prokaryotic/mitochondrial release factor family.</text>
</comment>
<keyword evidence="4 8" id="KW-0488">Methylation</keyword>
<evidence type="ECO:0000313" key="13">
    <source>
        <dbReference type="EMBL" id="MST92212.1"/>
    </source>
</evidence>
<dbReference type="SMART" id="SM00937">
    <property type="entry name" value="PCRF"/>
    <property type="match status" value="1"/>
</dbReference>
<evidence type="ECO:0000256" key="8">
    <source>
        <dbReference type="HAMAP-Rule" id="MF_00093"/>
    </source>
</evidence>
<evidence type="ECO:0000256" key="5">
    <source>
        <dbReference type="ARBA" id="ARBA00022490"/>
    </source>
</evidence>
<dbReference type="HAMAP" id="MF_00093">
    <property type="entry name" value="Rel_fac_1"/>
    <property type="match status" value="1"/>
</dbReference>
<accession>A0A0W7TMW4</accession>
<dbReference type="RefSeq" id="WP_050006240.1">
    <property type="nucleotide sequence ID" value="NZ_CAOJUJ010000026.1"/>
</dbReference>
<dbReference type="InterPro" id="IPR004373">
    <property type="entry name" value="RF-1"/>
</dbReference>
<dbReference type="SUPFAM" id="SSF75620">
    <property type="entry name" value="Release factor"/>
    <property type="match status" value="1"/>
</dbReference>
<organism evidence="11 15">
    <name type="scientific">Ruthenibacterium lactatiformans</name>
    <dbReference type="NCBI Taxonomy" id="1550024"/>
    <lineage>
        <taxon>Bacteria</taxon>
        <taxon>Bacillati</taxon>
        <taxon>Bacillota</taxon>
        <taxon>Clostridia</taxon>
        <taxon>Eubacteriales</taxon>
        <taxon>Oscillospiraceae</taxon>
        <taxon>Ruthenibacterium</taxon>
    </lineage>
</organism>
<dbReference type="Proteomes" id="UP000431913">
    <property type="component" value="Unassembled WGS sequence"/>
</dbReference>
<dbReference type="NCBIfam" id="NF001859">
    <property type="entry name" value="PRK00591.1"/>
    <property type="match status" value="1"/>
</dbReference>
<reference evidence="12 16" key="2">
    <citation type="submission" date="2015-10" db="EMBL/GenBank/DDBJ databases">
        <title>A novel member of the family Ruminococcaceae isolated from human faeces.</title>
        <authorList>
            <person name="Shkoporov A.N."/>
            <person name="Chaplin A.V."/>
            <person name="Motuzova O.V."/>
            <person name="Kafarskaia L.I."/>
            <person name="Efimov B.A."/>
        </authorList>
    </citation>
    <scope>NUCLEOTIDE SEQUENCE [LARGE SCALE GENOMIC DNA]</scope>
    <source>
        <strain evidence="12 16">668</strain>
    </source>
</reference>
<dbReference type="Gene3D" id="6.10.140.1950">
    <property type="match status" value="1"/>
</dbReference>
<evidence type="ECO:0000256" key="7">
    <source>
        <dbReference type="ARBA" id="ARBA00050039"/>
    </source>
</evidence>
<comment type="PTM">
    <text evidence="8">Methylated by PrmC. Methylation increases the termination efficiency of RF1.</text>
</comment>
<evidence type="ECO:0000256" key="6">
    <source>
        <dbReference type="ARBA" id="ARBA00022917"/>
    </source>
</evidence>
<dbReference type="GeneID" id="42857979"/>
<dbReference type="EMBL" id="VUNJ01000009">
    <property type="protein sequence ID" value="MST92212.1"/>
    <property type="molecule type" value="Genomic_DNA"/>
</dbReference>
<keyword evidence="5 8" id="KW-0963">Cytoplasm</keyword>
<evidence type="ECO:0000256" key="1">
    <source>
        <dbReference type="ARBA" id="ARBA00002986"/>
    </source>
</evidence>
<evidence type="ECO:0000313" key="14">
    <source>
        <dbReference type="EMBL" id="MTS51447.1"/>
    </source>
</evidence>
<dbReference type="EMBL" id="LMUA01000028">
    <property type="protein sequence ID" value="KUE75171.1"/>
    <property type="molecule type" value="Genomic_DNA"/>
</dbReference>
<evidence type="ECO:0000256" key="3">
    <source>
        <dbReference type="ARBA" id="ARBA00010835"/>
    </source>
</evidence>
<dbReference type="Gene3D" id="3.30.160.20">
    <property type="match status" value="1"/>
</dbReference>
<dbReference type="FunFam" id="3.30.70.1660:FF:000002">
    <property type="entry name" value="Peptide chain release factor 1"/>
    <property type="match status" value="1"/>
</dbReference>
<dbReference type="GO" id="GO:0005829">
    <property type="term" value="C:cytosol"/>
    <property type="evidence" value="ECO:0007669"/>
    <property type="project" value="UniProtKB-ARBA"/>
</dbReference>
<evidence type="ECO:0000256" key="4">
    <source>
        <dbReference type="ARBA" id="ARBA00022481"/>
    </source>
</evidence>
<evidence type="ECO:0000313" key="18">
    <source>
        <dbReference type="Proteomes" id="UP000449193"/>
    </source>
</evidence>
<evidence type="ECO:0000256" key="2">
    <source>
        <dbReference type="ARBA" id="ARBA00004496"/>
    </source>
</evidence>
<dbReference type="Pfam" id="PF03462">
    <property type="entry name" value="PCRF"/>
    <property type="match status" value="1"/>
</dbReference>
<comment type="subcellular location">
    <subcellularLocation>
        <location evidence="2 8">Cytoplasm</location>
    </subcellularLocation>
</comment>
<proteinExistence type="inferred from homology"/>
<evidence type="ECO:0000259" key="10">
    <source>
        <dbReference type="PROSITE" id="PS00745"/>
    </source>
</evidence>
<dbReference type="Gene3D" id="3.30.70.1660">
    <property type="match status" value="2"/>
</dbReference>
<gene>
    <name evidence="8 13" type="primary">prfA</name>
    <name evidence="12" type="ORF">ASJ35_15230</name>
    <name evidence="13" type="ORF">FYJ76_09735</name>
    <name evidence="14" type="ORF">GMD52_07815</name>
    <name evidence="11" type="ORF">TQ39_15580</name>
</gene>
<reference evidence="14 18" key="3">
    <citation type="journal article" date="2019" name="Nat. Med.">
        <title>A library of human gut bacterial isolates paired with longitudinal multiomics data enables mechanistic microbiome research.</title>
        <authorList>
            <person name="Poyet M."/>
            <person name="Groussin M."/>
            <person name="Gibbons S.M."/>
            <person name="Avila-Pacheco J."/>
            <person name="Jiang X."/>
            <person name="Kearney S.M."/>
            <person name="Perrotta A.R."/>
            <person name="Berdy B."/>
            <person name="Zhao S."/>
            <person name="Lieberman T.D."/>
            <person name="Swanson P.K."/>
            <person name="Smith M."/>
            <person name="Roesemann S."/>
            <person name="Alexander J.E."/>
            <person name="Rich S.A."/>
            <person name="Livny J."/>
            <person name="Vlamakis H."/>
            <person name="Clish C."/>
            <person name="Bullock K."/>
            <person name="Deik A."/>
            <person name="Scott J."/>
            <person name="Pierce K.A."/>
            <person name="Xavier R.J."/>
            <person name="Alm E.J."/>
        </authorList>
    </citation>
    <scope>NUCLEOTIDE SEQUENCE [LARGE SCALE GENOMIC DNA]</scope>
    <source>
        <strain evidence="14 18">BIOML-A7</strain>
    </source>
</reference>
<evidence type="ECO:0000313" key="16">
    <source>
        <dbReference type="Proteomes" id="UP000053433"/>
    </source>
</evidence>
<evidence type="ECO:0000313" key="17">
    <source>
        <dbReference type="Proteomes" id="UP000431913"/>
    </source>
</evidence>
<dbReference type="FunFam" id="3.30.70.1660:FF:000004">
    <property type="entry name" value="Peptide chain release factor 1"/>
    <property type="match status" value="1"/>
</dbReference>
<dbReference type="NCBIfam" id="TIGR00019">
    <property type="entry name" value="prfA"/>
    <property type="match status" value="1"/>
</dbReference>
<evidence type="ECO:0000313" key="12">
    <source>
        <dbReference type="EMBL" id="KUE75171.1"/>
    </source>
</evidence>
<reference evidence="13 17" key="4">
    <citation type="submission" date="2019-08" db="EMBL/GenBank/DDBJ databases">
        <title>In-depth cultivation of the pig gut microbiome towards novel bacterial diversity and tailored functional studies.</title>
        <authorList>
            <person name="Wylensek D."/>
            <person name="Hitch T.C.A."/>
            <person name="Clavel T."/>
        </authorList>
    </citation>
    <scope>NUCLEOTIDE SEQUENCE [LARGE SCALE GENOMIC DNA]</scope>
    <source>
        <strain evidence="13 17">WCA3-601-WT-6J</strain>
    </source>
</reference>
<dbReference type="Pfam" id="PF00472">
    <property type="entry name" value="RF-1"/>
    <property type="match status" value="1"/>
</dbReference>
<keyword evidence="15" id="KW-1185">Reference proteome</keyword>
<dbReference type="Proteomes" id="UP000032483">
    <property type="component" value="Unassembled WGS sequence"/>
</dbReference>
<sequence>MITQLRAVRNRYDEINNQLQDPTVINNNELYRSLMKDYKNLTPIVEAYDAYDAAKGAFDEAKEMLDEGGLDAEFKELAQAEYEENKEKMAFLEERLKILLLPKDENDDRSVIVEIRGGAGGEEAALFAHSLFRMYTMYAETRGWKYEVLNANETELGGMKEVSFSIEGEGAYSRLKFESGVHRVQRVPETETQGRVHTSTVTVAVMPEAEEVEIDINPADLKIDTFRSSGAGGQHINKTSSAIRVTHLPTGMVVECQDERSQYKNKDKALKVLRSRLLAQKQAEHDSKIAAERRSQVGTGDRSERIRTYNYPQGRLTDHRIGLTLYKLDTILNGVLDEVVDALVTADQAEKLKASTEE</sequence>
<dbReference type="PROSITE" id="PS00745">
    <property type="entry name" value="RF_PROK_I"/>
    <property type="match status" value="1"/>
</dbReference>
<evidence type="ECO:0000313" key="15">
    <source>
        <dbReference type="Proteomes" id="UP000032483"/>
    </source>
</evidence>
<dbReference type="FunFam" id="3.30.160.20:FF:000004">
    <property type="entry name" value="Peptide chain release factor 1"/>
    <property type="match status" value="1"/>
</dbReference>
<dbReference type="GO" id="GO:0016149">
    <property type="term" value="F:translation release factor activity, codon specific"/>
    <property type="evidence" value="ECO:0007669"/>
    <property type="project" value="UniProtKB-UniRule"/>
</dbReference>
<feature type="region of interest" description="Disordered" evidence="9">
    <location>
        <begin position="284"/>
        <end position="306"/>
    </location>
</feature>
<dbReference type="PANTHER" id="PTHR43804:SF7">
    <property type="entry name" value="LD18447P"/>
    <property type="match status" value="1"/>
</dbReference>
<accession>A0A0D8IW24</accession>
<keyword evidence="6 8" id="KW-0648">Protein biosynthesis</keyword>
<dbReference type="EMBL" id="JXXK01000029">
    <property type="protein sequence ID" value="KJF38882.1"/>
    <property type="molecule type" value="Genomic_DNA"/>
</dbReference>
<dbReference type="PATRIC" id="fig|1550024.3.peg.3550"/>
<name>A0A0D8IW24_9FIRM</name>
<reference evidence="11" key="1">
    <citation type="submission" date="2015-02" db="EMBL/GenBank/DDBJ databases">
        <title>A novel member of the family Ruminococcaceae isolated from human feces.</title>
        <authorList>
            <person name="Shkoporov A.N."/>
            <person name="Chaplin A.V."/>
            <person name="Motuzova O.V."/>
            <person name="Kafarskaia L.I."/>
            <person name="Khokhlova E.V."/>
            <person name="Efimov B.A."/>
        </authorList>
    </citation>
    <scope>NUCLEOTIDE SEQUENCE [LARGE SCALE GENOMIC DNA]</scope>
    <source>
        <strain evidence="11">585-1</strain>
    </source>
</reference>
<dbReference type="InterPro" id="IPR000352">
    <property type="entry name" value="Pep_chain_release_fac_I"/>
</dbReference>
<dbReference type="Proteomes" id="UP000053433">
    <property type="component" value="Unassembled WGS sequence"/>
</dbReference>
<dbReference type="AlphaFoldDB" id="A0A0D8IW24"/>